<evidence type="ECO:0000259" key="7">
    <source>
        <dbReference type="Pfam" id="PF25371"/>
    </source>
</evidence>
<dbReference type="GO" id="GO:0008168">
    <property type="term" value="F:methyltransferase activity"/>
    <property type="evidence" value="ECO:0007669"/>
    <property type="project" value="UniProtKB-KW"/>
</dbReference>
<dbReference type="RefSeq" id="WP_074597739.1">
    <property type="nucleotide sequence ID" value="NZ_FNHF01000001.1"/>
</dbReference>
<reference evidence="9" key="1">
    <citation type="submission" date="2016-10" db="EMBL/GenBank/DDBJ databases">
        <authorList>
            <person name="Varghese N."/>
            <person name="Submissions S."/>
        </authorList>
    </citation>
    <scope>NUCLEOTIDE SEQUENCE [LARGE SCALE GENOMIC DNA]</scope>
    <source>
        <strain evidence="9">CGMCC 1.6199</strain>
    </source>
</reference>
<evidence type="ECO:0000256" key="6">
    <source>
        <dbReference type="PIRSR" id="PIRSR003085-1"/>
    </source>
</evidence>
<dbReference type="GO" id="GO:0008610">
    <property type="term" value="P:lipid biosynthetic process"/>
    <property type="evidence" value="ECO:0007669"/>
    <property type="project" value="InterPro"/>
</dbReference>
<dbReference type="OrthoDB" id="9782855at2"/>
<feature type="active site" evidence="6">
    <location>
        <position position="362"/>
    </location>
</feature>
<evidence type="ECO:0000256" key="3">
    <source>
        <dbReference type="ARBA" id="ARBA00022679"/>
    </source>
</evidence>
<dbReference type="PIRSF" id="PIRSF003085">
    <property type="entry name" value="CMAS"/>
    <property type="match status" value="1"/>
</dbReference>
<dbReference type="Pfam" id="PF25371">
    <property type="entry name" value="DUF7884"/>
    <property type="match status" value="1"/>
</dbReference>
<evidence type="ECO:0000256" key="1">
    <source>
        <dbReference type="ARBA" id="ARBA00010815"/>
    </source>
</evidence>
<keyword evidence="2" id="KW-0489">Methyltransferase</keyword>
<dbReference type="Gene3D" id="3.40.50.150">
    <property type="entry name" value="Vaccinia Virus protein VP39"/>
    <property type="match status" value="1"/>
</dbReference>
<dbReference type="SUPFAM" id="SSF53335">
    <property type="entry name" value="S-adenosyl-L-methionine-dependent methyltransferases"/>
    <property type="match status" value="1"/>
</dbReference>
<proteinExistence type="inferred from homology"/>
<dbReference type="STRING" id="482461.SAMN05216244_1015"/>
<dbReference type="Proteomes" id="UP000182347">
    <property type="component" value="Unassembled WGS sequence"/>
</dbReference>
<evidence type="ECO:0000256" key="5">
    <source>
        <dbReference type="ARBA" id="ARBA00023098"/>
    </source>
</evidence>
<dbReference type="EMBL" id="FNHF01000001">
    <property type="protein sequence ID" value="SDL86180.1"/>
    <property type="molecule type" value="Genomic_DNA"/>
</dbReference>
<dbReference type="InterPro" id="IPR029063">
    <property type="entry name" value="SAM-dependent_MTases_sf"/>
</dbReference>
<dbReference type="InterPro" id="IPR057206">
    <property type="entry name" value="DUF7884"/>
</dbReference>
<feature type="domain" description="DUF7884" evidence="7">
    <location>
        <begin position="9"/>
        <end position="94"/>
    </location>
</feature>
<comment type="similarity">
    <text evidence="1">Belongs to the CFA/CMAS family.</text>
</comment>
<dbReference type="PANTHER" id="PTHR43667:SF1">
    <property type="entry name" value="CYCLOPROPANE-FATTY-ACYL-PHOSPHOLIPID SYNTHASE"/>
    <property type="match status" value="1"/>
</dbReference>
<dbReference type="PANTHER" id="PTHR43667">
    <property type="entry name" value="CYCLOPROPANE-FATTY-ACYL-PHOSPHOLIPID SYNTHASE"/>
    <property type="match status" value="1"/>
</dbReference>
<dbReference type="Pfam" id="PF02353">
    <property type="entry name" value="CMAS"/>
    <property type="match status" value="1"/>
</dbReference>
<dbReference type="AlphaFoldDB" id="A0A1G9NII8"/>
<dbReference type="InterPro" id="IPR050723">
    <property type="entry name" value="CFA/CMAS"/>
</dbReference>
<evidence type="ECO:0000313" key="9">
    <source>
        <dbReference type="Proteomes" id="UP000182347"/>
    </source>
</evidence>
<protein>
    <submittedName>
        <fullName evidence="8">Cyclopropane-fatty-acyl-phospholipid synthase</fullName>
    </submittedName>
</protein>
<keyword evidence="5" id="KW-0443">Lipid metabolism</keyword>
<name>A0A1G9NII8_9BACI</name>
<evidence type="ECO:0000313" key="8">
    <source>
        <dbReference type="EMBL" id="SDL86180.1"/>
    </source>
</evidence>
<keyword evidence="3" id="KW-0808">Transferase</keyword>
<keyword evidence="4" id="KW-0949">S-adenosyl-L-methionine</keyword>
<keyword evidence="9" id="KW-1185">Reference proteome</keyword>
<sequence length="395" mass="45558">MVLSVKKSLYKKLLENLSTEPFTVTFWDGTVTQYNQGVPEFHIAIHQPLDTKLLAEDPMLAFAEGYMDKRIEVDGDLEYIIESIFNQQGSILNQPLALRTLKKFKSTGKKQSKDNVAHHYDLGNDFYKLWLDETMNYSCAYFQSAEDSLYQAQKNKTHHILKKLNLQPGQKLLDIGSGWGYLLIEAAKEYGVQALGVTLSEEQYKQTKRRIEIEGLQDQVEVKVMDYRELIKEGTTYDRIVSVGMLEHVGHVNIPTFMEHTNHLLKDRGVALLHCITGLVEVEGNAFLNKYIFPGGQIPSVRELVDGMSQNDLRITDMESLRLHYTITLRHWKRNFEENLGAISQQFDERFIRMWRLYLSACAANFTCGISDLHQFLVTKGPNNELPMTRDYLYE</sequence>
<evidence type="ECO:0000256" key="4">
    <source>
        <dbReference type="ARBA" id="ARBA00022691"/>
    </source>
</evidence>
<organism evidence="8 9">
    <name type="scientific">Sediminibacillus halophilus</name>
    <dbReference type="NCBI Taxonomy" id="482461"/>
    <lineage>
        <taxon>Bacteria</taxon>
        <taxon>Bacillati</taxon>
        <taxon>Bacillota</taxon>
        <taxon>Bacilli</taxon>
        <taxon>Bacillales</taxon>
        <taxon>Bacillaceae</taxon>
        <taxon>Sediminibacillus</taxon>
    </lineage>
</organism>
<evidence type="ECO:0000256" key="2">
    <source>
        <dbReference type="ARBA" id="ARBA00022603"/>
    </source>
</evidence>
<dbReference type="InterPro" id="IPR003333">
    <property type="entry name" value="CMAS"/>
</dbReference>
<gene>
    <name evidence="8" type="ORF">SAMN05216244_1015</name>
</gene>
<dbReference type="CDD" id="cd02440">
    <property type="entry name" value="AdoMet_MTases"/>
    <property type="match status" value="1"/>
</dbReference>
<dbReference type="GO" id="GO:0032259">
    <property type="term" value="P:methylation"/>
    <property type="evidence" value="ECO:0007669"/>
    <property type="project" value="UniProtKB-KW"/>
</dbReference>
<accession>A0A1G9NII8</accession>